<dbReference type="InterPro" id="IPR011929">
    <property type="entry name" value="Phage_pept_NlpC/P60"/>
</dbReference>
<accession>A0A940MUD1</accession>
<feature type="compositionally biased region" description="Polar residues" evidence="5">
    <location>
        <begin position="18"/>
        <end position="27"/>
    </location>
</feature>
<feature type="domain" description="NlpC/P60" evidence="6">
    <location>
        <begin position="30"/>
        <end position="169"/>
    </location>
</feature>
<dbReference type="InterPro" id="IPR038765">
    <property type="entry name" value="Papain-like_cys_pep_sf"/>
</dbReference>
<evidence type="ECO:0000259" key="6">
    <source>
        <dbReference type="PROSITE" id="PS51935"/>
    </source>
</evidence>
<comment type="caution">
    <text evidence="7">The sequence shown here is derived from an EMBL/GenBank/DDBJ whole genome shotgun (WGS) entry which is preliminary data.</text>
</comment>
<reference evidence="7" key="1">
    <citation type="submission" date="2021-03" db="EMBL/GenBank/DDBJ databases">
        <title>Sagittula salina sp. nov. strain M10.9X isolated from the marine waste.</title>
        <authorList>
            <person name="Satari L."/>
            <person name="Molina-Menor E."/>
            <person name="Vidal-Verdu A."/>
            <person name="Pascual J."/>
            <person name="Pereto J."/>
            <person name="Porcar M."/>
        </authorList>
    </citation>
    <scope>NUCLEOTIDE SEQUENCE</scope>
    <source>
        <strain evidence="7">M10.9X</strain>
    </source>
</reference>
<keyword evidence="8" id="KW-1185">Reference proteome</keyword>
<evidence type="ECO:0000256" key="1">
    <source>
        <dbReference type="ARBA" id="ARBA00007074"/>
    </source>
</evidence>
<dbReference type="GO" id="GO:0008234">
    <property type="term" value="F:cysteine-type peptidase activity"/>
    <property type="evidence" value="ECO:0007669"/>
    <property type="project" value="UniProtKB-KW"/>
</dbReference>
<feature type="compositionally biased region" description="Basic and acidic residues" evidence="5">
    <location>
        <begin position="1"/>
        <end position="17"/>
    </location>
</feature>
<protein>
    <submittedName>
        <fullName evidence="7">C40 family peptidase</fullName>
    </submittedName>
</protein>
<sequence>MIKEPTFHQPDAARDTSRYQSEPAVSQGTVTDPLRAIAIARSWLGTPYHDQASLRGVGCDCLGLARGVWREIVGPEPFPIPPYSRDWGETGPREVLADGARAMMIEVSPAEAGPGALVLFRMKPRAISKHVGILTGPATFLHAYERLGVIEEPLTQAWRRRIAFAFLFPQR</sequence>
<name>A0A940MUD1_9RHOB</name>
<evidence type="ECO:0000256" key="3">
    <source>
        <dbReference type="ARBA" id="ARBA00022801"/>
    </source>
</evidence>
<dbReference type="NCBIfam" id="TIGR02219">
    <property type="entry name" value="phage_NlpC_fam"/>
    <property type="match status" value="1"/>
</dbReference>
<dbReference type="EMBL" id="JAGISH010000021">
    <property type="protein sequence ID" value="MBP0485041.1"/>
    <property type="molecule type" value="Genomic_DNA"/>
</dbReference>
<dbReference type="Gene3D" id="3.90.1720.10">
    <property type="entry name" value="endopeptidase domain like (from Nostoc punctiforme)"/>
    <property type="match status" value="1"/>
</dbReference>
<dbReference type="Pfam" id="PF00877">
    <property type="entry name" value="NLPC_P60"/>
    <property type="match status" value="1"/>
</dbReference>
<keyword evidence="4" id="KW-0788">Thiol protease</keyword>
<dbReference type="AlphaFoldDB" id="A0A940MUD1"/>
<dbReference type="Proteomes" id="UP000675940">
    <property type="component" value="Unassembled WGS sequence"/>
</dbReference>
<evidence type="ECO:0000313" key="8">
    <source>
        <dbReference type="Proteomes" id="UP000675940"/>
    </source>
</evidence>
<gene>
    <name evidence="7" type="ORF">J5474_21420</name>
</gene>
<evidence type="ECO:0000313" key="7">
    <source>
        <dbReference type="EMBL" id="MBP0485041.1"/>
    </source>
</evidence>
<evidence type="ECO:0000256" key="4">
    <source>
        <dbReference type="ARBA" id="ARBA00022807"/>
    </source>
</evidence>
<evidence type="ECO:0000256" key="2">
    <source>
        <dbReference type="ARBA" id="ARBA00022670"/>
    </source>
</evidence>
<dbReference type="GO" id="GO:0006508">
    <property type="term" value="P:proteolysis"/>
    <property type="evidence" value="ECO:0007669"/>
    <property type="project" value="UniProtKB-KW"/>
</dbReference>
<dbReference type="PROSITE" id="PS51935">
    <property type="entry name" value="NLPC_P60"/>
    <property type="match status" value="1"/>
</dbReference>
<organism evidence="7 8">
    <name type="scientific">Sagittula salina</name>
    <dbReference type="NCBI Taxonomy" id="2820268"/>
    <lineage>
        <taxon>Bacteria</taxon>
        <taxon>Pseudomonadati</taxon>
        <taxon>Pseudomonadota</taxon>
        <taxon>Alphaproteobacteria</taxon>
        <taxon>Rhodobacterales</taxon>
        <taxon>Roseobacteraceae</taxon>
        <taxon>Sagittula</taxon>
    </lineage>
</organism>
<keyword evidence="2" id="KW-0645">Protease</keyword>
<dbReference type="SUPFAM" id="SSF54001">
    <property type="entry name" value="Cysteine proteinases"/>
    <property type="match status" value="1"/>
</dbReference>
<keyword evidence="3" id="KW-0378">Hydrolase</keyword>
<evidence type="ECO:0000256" key="5">
    <source>
        <dbReference type="SAM" id="MobiDB-lite"/>
    </source>
</evidence>
<comment type="similarity">
    <text evidence="1">Belongs to the peptidase C40 family.</text>
</comment>
<feature type="region of interest" description="Disordered" evidence="5">
    <location>
        <begin position="1"/>
        <end position="27"/>
    </location>
</feature>
<dbReference type="InterPro" id="IPR000064">
    <property type="entry name" value="NLP_P60_dom"/>
</dbReference>
<proteinExistence type="inferred from homology"/>